<dbReference type="VEuPathDB" id="FungiDB:An11g10830"/>
<reference evidence="1" key="1">
    <citation type="submission" date="2025-02" db="EMBL/GenBank/DDBJ databases">
        <authorList>
            <consortium name="NCBI Genome Project"/>
        </authorList>
    </citation>
    <scope>NUCLEOTIDE SEQUENCE</scope>
</reference>
<evidence type="ECO:0000313" key="1">
    <source>
        <dbReference type="RefSeq" id="XP_059601696.1"/>
    </source>
</evidence>
<dbReference type="AlphaFoldDB" id="A0AAJ8BSN2"/>
<sequence>MLSRTGTRYRTTQPASAACRGTVIGHPQSPKWTPKGAALRSSVLEKLESQLLPDRLRSYFFFIYSINSLRSSNSVFCPLGQATLPISLSAAPVTPLSGPVASSST</sequence>
<dbReference type="KEGG" id="ang:An11g10830"/>
<organism evidence="1">
    <name type="scientific">Aspergillus niger</name>
    <dbReference type="NCBI Taxonomy" id="5061"/>
    <lineage>
        <taxon>Eukaryota</taxon>
        <taxon>Fungi</taxon>
        <taxon>Dikarya</taxon>
        <taxon>Ascomycota</taxon>
        <taxon>Pezizomycotina</taxon>
        <taxon>Eurotiomycetes</taxon>
        <taxon>Eurotiomycetidae</taxon>
        <taxon>Eurotiales</taxon>
        <taxon>Aspergillaceae</taxon>
        <taxon>Aspergillus</taxon>
        <taxon>Aspergillus subgen. Circumdati</taxon>
    </lineage>
</organism>
<accession>A0AAJ8BSN2</accession>
<dbReference type="RefSeq" id="XP_059601696.1">
    <property type="nucleotide sequence ID" value="XM_059750574.1"/>
</dbReference>
<name>A0AAJ8BSN2_ASPNG</name>
<gene>
    <name evidence="1" type="ORF">An11g10830</name>
</gene>
<protein>
    <submittedName>
        <fullName evidence="1">Uncharacterized protein</fullName>
    </submittedName>
</protein>
<dbReference type="GeneID" id="84592427"/>
<reference evidence="1" key="2">
    <citation type="submission" date="2025-08" db="UniProtKB">
        <authorList>
            <consortium name="RefSeq"/>
        </authorList>
    </citation>
    <scope>IDENTIFICATION</scope>
</reference>
<proteinExistence type="predicted"/>